<dbReference type="RefSeq" id="WP_209529431.1">
    <property type="nucleotide sequence ID" value="NZ_JAEEGA010000010.1"/>
</dbReference>
<organism evidence="1 2">
    <name type="scientific">Vagococcus allomyrinae</name>
    <dbReference type="NCBI Taxonomy" id="2794353"/>
    <lineage>
        <taxon>Bacteria</taxon>
        <taxon>Bacillati</taxon>
        <taxon>Bacillota</taxon>
        <taxon>Bacilli</taxon>
        <taxon>Lactobacillales</taxon>
        <taxon>Enterococcaceae</taxon>
        <taxon>Vagococcus</taxon>
    </lineage>
</organism>
<keyword evidence="2" id="KW-1185">Reference proteome</keyword>
<comment type="caution">
    <text evidence="1">The sequence shown here is derived from an EMBL/GenBank/DDBJ whole genome shotgun (WGS) entry which is preliminary data.</text>
</comment>
<sequence length="104" mass="11220">MLTIESIMLSEAALLNGGSFVLVKAEPVQHPTEGPAGTLLTVALTGREYTKITVEVIDKIACAAFNTPEIKEITFTNFLGHFSPQPDGSHLFTATADQFKLVTR</sequence>
<name>A0A940PF15_9ENTE</name>
<proteinExistence type="predicted"/>
<evidence type="ECO:0000313" key="2">
    <source>
        <dbReference type="Proteomes" id="UP000674938"/>
    </source>
</evidence>
<dbReference type="Proteomes" id="UP000674938">
    <property type="component" value="Unassembled WGS sequence"/>
</dbReference>
<reference evidence="1" key="1">
    <citation type="submission" date="2020-12" db="EMBL/GenBank/DDBJ databases">
        <title>Vagococcus allomyrinae sp. nov. and Enterococcus lavae sp. nov., isolated from the larvae of Allomyrina dichotoma.</title>
        <authorList>
            <person name="Lee S.D."/>
        </authorList>
    </citation>
    <scope>NUCLEOTIDE SEQUENCE</scope>
    <source>
        <strain evidence="1">BWB3-3</strain>
    </source>
</reference>
<dbReference type="AlphaFoldDB" id="A0A940PF15"/>
<gene>
    <name evidence="1" type="ORF">I6N95_15050</name>
</gene>
<evidence type="ECO:0000313" key="1">
    <source>
        <dbReference type="EMBL" id="MBP1042336.1"/>
    </source>
</evidence>
<protein>
    <submittedName>
        <fullName evidence="1">Uncharacterized protein</fullName>
    </submittedName>
</protein>
<dbReference type="EMBL" id="JAEEGA010000010">
    <property type="protein sequence ID" value="MBP1042336.1"/>
    <property type="molecule type" value="Genomic_DNA"/>
</dbReference>
<accession>A0A940PF15</accession>